<dbReference type="EMBL" id="CAJVPT010012894">
    <property type="protein sequence ID" value="CAG8591375.1"/>
    <property type="molecule type" value="Genomic_DNA"/>
</dbReference>
<comment type="caution">
    <text evidence="1">The sequence shown here is derived from an EMBL/GenBank/DDBJ whole genome shotgun (WGS) entry which is preliminary data.</text>
</comment>
<proteinExistence type="predicted"/>
<dbReference type="Proteomes" id="UP000789525">
    <property type="component" value="Unassembled WGS sequence"/>
</dbReference>
<feature type="non-terminal residue" evidence="1">
    <location>
        <position position="278"/>
    </location>
</feature>
<sequence length="278" mass="31837">MALSLQRQTELRNILVLGQTYPVISQKLSIAPSTISKYKKKRPAVALSTVSYLDGPTQHLKSSGCLDFELVIKQSEMSSEQPTSEHALKQRRPYSPLATDTDTPDDWARIIFSDEMKINRMGSDGRRYCWKAPGEELSRRTVQATVKHGGGSVMVWGSMTMKGVGRMCFIDGIMDATKYVKILDQHLLATAREHSMHRSGFTFQQDGDPKHTSAKARNWFQDHRVNVLKWPAQSPDLNPIEHLWDHLKRRLNSYEDHPSSIHELERRIEVEWNNIDPE</sequence>
<evidence type="ECO:0000313" key="2">
    <source>
        <dbReference type="Proteomes" id="UP000789525"/>
    </source>
</evidence>
<evidence type="ECO:0000313" key="1">
    <source>
        <dbReference type="EMBL" id="CAG8591375.1"/>
    </source>
</evidence>
<name>A0ACA9MGN8_9GLOM</name>
<accession>A0ACA9MGN8</accession>
<protein>
    <submittedName>
        <fullName evidence="1">13882_t:CDS:1</fullName>
    </submittedName>
</protein>
<gene>
    <name evidence="1" type="ORF">ACOLOM_LOCUS6335</name>
</gene>
<keyword evidence="2" id="KW-1185">Reference proteome</keyword>
<reference evidence="1" key="1">
    <citation type="submission" date="2021-06" db="EMBL/GenBank/DDBJ databases">
        <authorList>
            <person name="Kallberg Y."/>
            <person name="Tangrot J."/>
            <person name="Rosling A."/>
        </authorList>
    </citation>
    <scope>NUCLEOTIDE SEQUENCE</scope>
    <source>
        <strain evidence="1">CL356</strain>
    </source>
</reference>
<organism evidence="1 2">
    <name type="scientific">Acaulospora colombiana</name>
    <dbReference type="NCBI Taxonomy" id="27376"/>
    <lineage>
        <taxon>Eukaryota</taxon>
        <taxon>Fungi</taxon>
        <taxon>Fungi incertae sedis</taxon>
        <taxon>Mucoromycota</taxon>
        <taxon>Glomeromycotina</taxon>
        <taxon>Glomeromycetes</taxon>
        <taxon>Diversisporales</taxon>
        <taxon>Acaulosporaceae</taxon>
        <taxon>Acaulospora</taxon>
    </lineage>
</organism>